<evidence type="ECO:0000313" key="2">
    <source>
        <dbReference type="EMBL" id="RAQ30718.1"/>
    </source>
</evidence>
<dbReference type="InterPro" id="IPR050312">
    <property type="entry name" value="IolE/XylAMocC-like"/>
</dbReference>
<dbReference type="PANTHER" id="PTHR12110:SF53">
    <property type="entry name" value="BLR5974 PROTEIN"/>
    <property type="match status" value="1"/>
</dbReference>
<organism evidence="2 3">
    <name type="scientific">Hydrogeniiclostridium mannosilyticum</name>
    <dbReference type="NCBI Taxonomy" id="2764322"/>
    <lineage>
        <taxon>Bacteria</taxon>
        <taxon>Bacillati</taxon>
        <taxon>Bacillota</taxon>
        <taxon>Clostridia</taxon>
        <taxon>Eubacteriales</taxon>
        <taxon>Acutalibacteraceae</taxon>
        <taxon>Hydrogeniiclostridium</taxon>
    </lineage>
</organism>
<dbReference type="Pfam" id="PF01261">
    <property type="entry name" value="AP_endonuc_2"/>
    <property type="match status" value="1"/>
</dbReference>
<dbReference type="PANTHER" id="PTHR12110">
    <property type="entry name" value="HYDROXYPYRUVATE ISOMERASE"/>
    <property type="match status" value="1"/>
</dbReference>
<gene>
    <name evidence="2" type="ORF">DPQ25_04340</name>
</gene>
<dbReference type="InterPro" id="IPR013022">
    <property type="entry name" value="Xyl_isomerase-like_TIM-brl"/>
</dbReference>
<dbReference type="SUPFAM" id="SSF51658">
    <property type="entry name" value="Xylose isomerase-like"/>
    <property type="match status" value="1"/>
</dbReference>
<reference evidence="2 3" key="1">
    <citation type="submission" date="2018-06" db="EMBL/GenBank/DDBJ databases">
        <title>Noncontiguous genome sequence of Ruminococcaceae bacterium ASD2818.</title>
        <authorList>
            <person name="Chaplin A.V."/>
            <person name="Sokolova S.R."/>
            <person name="Kochetkova T.O."/>
            <person name="Goltsov A.Y."/>
            <person name="Trofimov D.Y."/>
            <person name="Efimov B.A."/>
        </authorList>
    </citation>
    <scope>NUCLEOTIDE SEQUENCE [LARGE SCALE GENOMIC DNA]</scope>
    <source>
        <strain evidence="2 3">ASD2818</strain>
    </source>
</reference>
<dbReference type="GO" id="GO:0016853">
    <property type="term" value="F:isomerase activity"/>
    <property type="evidence" value="ECO:0007669"/>
    <property type="project" value="UniProtKB-KW"/>
</dbReference>
<protein>
    <submittedName>
        <fullName evidence="2">Sugar phosphate isomerase/epimerase</fullName>
    </submittedName>
</protein>
<sequence>MKTAVSSYSFSRLLQAGAMTQLDCVQKAAEMGFDAIEFVDILPHDGSAPEEYAGRLGEACKRAGLAVSNYTVGADFLTGSAGDLQAEVKRVCGQVDLAACLGAASMRHDATGGYPPAGRSWRGFDQALPRLAEGCRAVAAYGEKLGIRTMVENHGYFCQESRRVEKLVNMVAHENFGLLNDMGNFLCVDENPAEAVGRVAPYAFYVHAKDFILKSGMEPDPGEGFFRTRGGNRLRGTIIGHGCVPVRQCLSILKQNGYDGYVSIEFEGMEDPLQALPIGLANLRRYLEEA</sequence>
<keyword evidence="3" id="KW-1185">Reference proteome</keyword>
<dbReference type="Proteomes" id="UP000249377">
    <property type="component" value="Unassembled WGS sequence"/>
</dbReference>
<dbReference type="Gene3D" id="3.20.20.150">
    <property type="entry name" value="Divalent-metal-dependent TIM barrel enzymes"/>
    <property type="match status" value="1"/>
</dbReference>
<name>A0A328UGQ4_9FIRM</name>
<keyword evidence="2" id="KW-0413">Isomerase</keyword>
<dbReference type="RefSeq" id="WP_112331913.1">
    <property type="nucleotide sequence ID" value="NZ_JADPHD010000004.1"/>
</dbReference>
<feature type="domain" description="Xylose isomerase-like TIM barrel" evidence="1">
    <location>
        <begin position="25"/>
        <end position="285"/>
    </location>
</feature>
<dbReference type="EMBL" id="QLYR01000001">
    <property type="protein sequence ID" value="RAQ30718.1"/>
    <property type="molecule type" value="Genomic_DNA"/>
</dbReference>
<dbReference type="InterPro" id="IPR036237">
    <property type="entry name" value="Xyl_isomerase-like_sf"/>
</dbReference>
<proteinExistence type="predicted"/>
<accession>A0A328UGQ4</accession>
<comment type="caution">
    <text evidence="2">The sequence shown here is derived from an EMBL/GenBank/DDBJ whole genome shotgun (WGS) entry which is preliminary data.</text>
</comment>
<dbReference type="AlphaFoldDB" id="A0A328UGQ4"/>
<evidence type="ECO:0000313" key="3">
    <source>
        <dbReference type="Proteomes" id="UP000249377"/>
    </source>
</evidence>
<evidence type="ECO:0000259" key="1">
    <source>
        <dbReference type="Pfam" id="PF01261"/>
    </source>
</evidence>